<feature type="compositionally biased region" description="Basic and acidic residues" evidence="1">
    <location>
        <begin position="1"/>
        <end position="10"/>
    </location>
</feature>
<accession>C4JZD4</accession>
<keyword evidence="3" id="KW-1185">Reference proteome</keyword>
<dbReference type="HOGENOM" id="CLU_2039809_0_0_1"/>
<dbReference type="Proteomes" id="UP000002058">
    <property type="component" value="Unassembled WGS sequence"/>
</dbReference>
<dbReference type="InParanoid" id="C4JZD4"/>
<evidence type="ECO:0000313" key="2">
    <source>
        <dbReference type="EMBL" id="EEP82670.1"/>
    </source>
</evidence>
<dbReference type="RefSeq" id="XP_002582762.1">
    <property type="nucleotide sequence ID" value="XM_002582716.1"/>
</dbReference>
<name>C4JZD4_UNCRE</name>
<dbReference type="VEuPathDB" id="FungiDB:UREG_07535"/>
<dbReference type="AlphaFoldDB" id="C4JZD4"/>
<feature type="compositionally biased region" description="Basic and acidic residues" evidence="1">
    <location>
        <begin position="87"/>
        <end position="106"/>
    </location>
</feature>
<feature type="region of interest" description="Disordered" evidence="1">
    <location>
        <begin position="1"/>
        <end position="25"/>
    </location>
</feature>
<proteinExistence type="predicted"/>
<gene>
    <name evidence="2" type="ORF">UREG_07535</name>
</gene>
<dbReference type="KEGG" id="ure:UREG_07535"/>
<evidence type="ECO:0000313" key="3">
    <source>
        <dbReference type="Proteomes" id="UP000002058"/>
    </source>
</evidence>
<protein>
    <submittedName>
        <fullName evidence="2">Uncharacterized protein</fullName>
    </submittedName>
</protein>
<reference evidence="3" key="1">
    <citation type="journal article" date="2009" name="Genome Res.">
        <title>Comparative genomic analyses of the human fungal pathogens Coccidioides and their relatives.</title>
        <authorList>
            <person name="Sharpton T.J."/>
            <person name="Stajich J.E."/>
            <person name="Rounsley S.D."/>
            <person name="Gardner M.J."/>
            <person name="Wortman J.R."/>
            <person name="Jordar V.S."/>
            <person name="Maiti R."/>
            <person name="Kodira C.D."/>
            <person name="Neafsey D.E."/>
            <person name="Zeng Q."/>
            <person name="Hung C.-Y."/>
            <person name="McMahan C."/>
            <person name="Muszewska A."/>
            <person name="Grynberg M."/>
            <person name="Mandel M.A."/>
            <person name="Kellner E.M."/>
            <person name="Barker B.M."/>
            <person name="Galgiani J.N."/>
            <person name="Orbach M.J."/>
            <person name="Kirkland T.N."/>
            <person name="Cole G.T."/>
            <person name="Henn M.R."/>
            <person name="Birren B.W."/>
            <person name="Taylor J.W."/>
        </authorList>
    </citation>
    <scope>NUCLEOTIDE SEQUENCE [LARGE SCALE GENOMIC DNA]</scope>
    <source>
        <strain evidence="3">UAMH 1704</strain>
    </source>
</reference>
<organism evidence="2 3">
    <name type="scientific">Uncinocarpus reesii (strain UAMH 1704)</name>
    <dbReference type="NCBI Taxonomy" id="336963"/>
    <lineage>
        <taxon>Eukaryota</taxon>
        <taxon>Fungi</taxon>
        <taxon>Dikarya</taxon>
        <taxon>Ascomycota</taxon>
        <taxon>Pezizomycotina</taxon>
        <taxon>Eurotiomycetes</taxon>
        <taxon>Eurotiomycetidae</taxon>
        <taxon>Onygenales</taxon>
        <taxon>Onygenaceae</taxon>
        <taxon>Uncinocarpus</taxon>
    </lineage>
</organism>
<dbReference type="EMBL" id="CH476619">
    <property type="protein sequence ID" value="EEP82670.1"/>
    <property type="molecule type" value="Genomic_DNA"/>
</dbReference>
<evidence type="ECO:0000256" key="1">
    <source>
        <dbReference type="SAM" id="MobiDB-lite"/>
    </source>
</evidence>
<sequence>MVELRDDVNGSKEWTSIRRNKVRETNGDSVAAPLALSDALVMRRKAWLKHKRPIRPLSPTFPHSLRGSQHDCRQRHSRLSGASRTGPSDERWRAFDDGAGIMEERGGGGGREAPTKRTTCL</sequence>
<dbReference type="GeneID" id="8443905"/>
<feature type="region of interest" description="Disordered" evidence="1">
    <location>
        <begin position="54"/>
        <end position="121"/>
    </location>
</feature>